<reference evidence="1" key="3">
    <citation type="submission" date="2015-04" db="UniProtKB">
        <authorList>
            <consortium name="EnsemblPlants"/>
        </authorList>
    </citation>
    <scope>IDENTIFICATION</scope>
</reference>
<name>A0A0D9XR03_9ORYZ</name>
<dbReference type="EnsemblPlants" id="LPERR11G07810.1">
    <property type="protein sequence ID" value="LPERR11G07810.1"/>
    <property type="gene ID" value="LPERR11G07810"/>
</dbReference>
<reference evidence="1 2" key="1">
    <citation type="submission" date="2012-08" db="EMBL/GenBank/DDBJ databases">
        <title>Oryza genome evolution.</title>
        <authorList>
            <person name="Wing R.A."/>
        </authorList>
    </citation>
    <scope>NUCLEOTIDE SEQUENCE</scope>
</reference>
<evidence type="ECO:0000313" key="2">
    <source>
        <dbReference type="Proteomes" id="UP000032180"/>
    </source>
</evidence>
<organism evidence="1 2">
    <name type="scientific">Leersia perrieri</name>
    <dbReference type="NCBI Taxonomy" id="77586"/>
    <lineage>
        <taxon>Eukaryota</taxon>
        <taxon>Viridiplantae</taxon>
        <taxon>Streptophyta</taxon>
        <taxon>Embryophyta</taxon>
        <taxon>Tracheophyta</taxon>
        <taxon>Spermatophyta</taxon>
        <taxon>Magnoliopsida</taxon>
        <taxon>Liliopsida</taxon>
        <taxon>Poales</taxon>
        <taxon>Poaceae</taxon>
        <taxon>BOP clade</taxon>
        <taxon>Oryzoideae</taxon>
        <taxon>Oryzeae</taxon>
        <taxon>Oryzinae</taxon>
        <taxon>Leersia</taxon>
    </lineage>
</organism>
<keyword evidence="2" id="KW-1185">Reference proteome</keyword>
<evidence type="ECO:0000313" key="1">
    <source>
        <dbReference type="EnsemblPlants" id="LPERR11G07810.1"/>
    </source>
</evidence>
<sequence length="135" mass="14669">MAITNSPGRRRRLAATIFSPRDNPTLPLPPSRGAVIQAVRVDSPLSRQPQWPRPRPIGILAAAVSSRRSRAPPSLPSIPGSVDPMRRSADALDCKACANERLWQGHQGERIGVVESAGSSLIEFKEIFTKERAAL</sequence>
<dbReference type="Proteomes" id="UP000032180">
    <property type="component" value="Chromosome 11"/>
</dbReference>
<dbReference type="AlphaFoldDB" id="A0A0D9XR03"/>
<proteinExistence type="predicted"/>
<accession>A0A0D9XR03</accession>
<dbReference type="Gramene" id="LPERR11G07810.1">
    <property type="protein sequence ID" value="LPERR11G07810.1"/>
    <property type="gene ID" value="LPERR11G07810"/>
</dbReference>
<dbReference type="HOGENOM" id="CLU_1888738_0_0_1"/>
<protein>
    <submittedName>
        <fullName evidence="1">Uncharacterized protein</fullName>
    </submittedName>
</protein>
<reference evidence="2" key="2">
    <citation type="submission" date="2013-12" db="EMBL/GenBank/DDBJ databases">
        <authorList>
            <person name="Yu Y."/>
            <person name="Lee S."/>
            <person name="de Baynast K."/>
            <person name="Wissotski M."/>
            <person name="Liu L."/>
            <person name="Talag J."/>
            <person name="Goicoechea J."/>
            <person name="Angelova A."/>
            <person name="Jetty R."/>
            <person name="Kudrna D."/>
            <person name="Golser W."/>
            <person name="Rivera L."/>
            <person name="Zhang J."/>
            <person name="Wing R."/>
        </authorList>
    </citation>
    <scope>NUCLEOTIDE SEQUENCE</scope>
</reference>